<protein>
    <submittedName>
        <fullName evidence="1">Transcriptional regulator</fullName>
    </submittedName>
</protein>
<accession>A0A848KLH7</accession>
<reference evidence="1 2" key="2">
    <citation type="submission" date="2020-06" db="EMBL/GenBank/DDBJ databases">
        <title>Antribacter stalactiti gen. nov., sp. nov., a new member of the family Nacardiaceae isolated from a cave.</title>
        <authorList>
            <person name="Kim I.S."/>
        </authorList>
    </citation>
    <scope>NUCLEOTIDE SEQUENCE [LARGE SCALE GENOMIC DNA]</scope>
    <source>
        <strain evidence="1 2">YC2-7</strain>
    </source>
</reference>
<dbReference type="InterPro" id="IPR036390">
    <property type="entry name" value="WH_DNA-bd_sf"/>
</dbReference>
<reference evidence="1 2" key="1">
    <citation type="submission" date="2019-05" db="EMBL/GenBank/DDBJ databases">
        <authorList>
            <person name="Lee S.D."/>
        </authorList>
    </citation>
    <scope>NUCLEOTIDE SEQUENCE [LARGE SCALE GENOMIC DNA]</scope>
    <source>
        <strain evidence="1 2">YC2-7</strain>
    </source>
</reference>
<dbReference type="Proteomes" id="UP000535543">
    <property type="component" value="Unassembled WGS sequence"/>
</dbReference>
<name>A0A848KLH7_9NOCA</name>
<proteinExistence type="predicted"/>
<dbReference type="SUPFAM" id="SSF46785">
    <property type="entry name" value="Winged helix' DNA-binding domain"/>
    <property type="match status" value="1"/>
</dbReference>
<comment type="caution">
    <text evidence="1">The sequence shown here is derived from an EMBL/GenBank/DDBJ whole genome shotgun (WGS) entry which is preliminary data.</text>
</comment>
<keyword evidence="2" id="KW-1185">Reference proteome</keyword>
<dbReference type="Pfam" id="PF12840">
    <property type="entry name" value="HTH_20"/>
    <property type="match status" value="1"/>
</dbReference>
<dbReference type="CDD" id="cd00090">
    <property type="entry name" value="HTH_ARSR"/>
    <property type="match status" value="1"/>
</dbReference>
<sequence>MTEDKSWETKISAFAALDEPTRRRLYDYVICQSAPVSRDDAAAAVQLPRNTAAFHLERLVDEGLLSVVYERRTGRTGPGSGRPSKLYQRSQQQFDLSLPERRYELAGRLFAASIEEATNTGESPRAVLERRAAEVGRELGTAVREATPGDRAAVVKTLARYGFEPRTIDDEILLGNCPFHRLAQQHTDLVCGMNLCLLGGLLDGLAVSGLSARLEPSPDLCCVRLQPADEQR</sequence>
<gene>
    <name evidence="1" type="ORF">FGL95_28880</name>
</gene>
<dbReference type="Gene3D" id="1.10.10.10">
    <property type="entry name" value="Winged helix-like DNA-binding domain superfamily/Winged helix DNA-binding domain"/>
    <property type="match status" value="1"/>
</dbReference>
<dbReference type="InterPro" id="IPR036388">
    <property type="entry name" value="WH-like_DNA-bd_sf"/>
</dbReference>
<organism evidence="1 2">
    <name type="scientific">Antrihabitans stalactiti</name>
    <dbReference type="NCBI Taxonomy" id="2584121"/>
    <lineage>
        <taxon>Bacteria</taxon>
        <taxon>Bacillati</taxon>
        <taxon>Actinomycetota</taxon>
        <taxon>Actinomycetes</taxon>
        <taxon>Mycobacteriales</taxon>
        <taxon>Nocardiaceae</taxon>
        <taxon>Antrihabitans</taxon>
    </lineage>
</organism>
<dbReference type="AlphaFoldDB" id="A0A848KLH7"/>
<dbReference type="InterPro" id="IPR011991">
    <property type="entry name" value="ArsR-like_HTH"/>
</dbReference>
<dbReference type="EMBL" id="VCQU01000014">
    <property type="protein sequence ID" value="NMN99051.1"/>
    <property type="molecule type" value="Genomic_DNA"/>
</dbReference>
<evidence type="ECO:0000313" key="2">
    <source>
        <dbReference type="Proteomes" id="UP000535543"/>
    </source>
</evidence>
<evidence type="ECO:0000313" key="1">
    <source>
        <dbReference type="EMBL" id="NMN99051.1"/>
    </source>
</evidence>